<dbReference type="AlphaFoldDB" id="A0A8X6GNB5"/>
<keyword evidence="1" id="KW-0067">ATP-binding</keyword>
<evidence type="ECO:0000313" key="2">
    <source>
        <dbReference type="Proteomes" id="UP000887116"/>
    </source>
</evidence>
<keyword evidence="1" id="KW-0347">Helicase</keyword>
<gene>
    <name evidence="1" type="primary">HFM1</name>
    <name evidence="1" type="ORF">TNCT_556211</name>
</gene>
<organism evidence="1 2">
    <name type="scientific">Trichonephila clavata</name>
    <name type="common">Joro spider</name>
    <name type="synonym">Nephila clavata</name>
    <dbReference type="NCBI Taxonomy" id="2740835"/>
    <lineage>
        <taxon>Eukaryota</taxon>
        <taxon>Metazoa</taxon>
        <taxon>Ecdysozoa</taxon>
        <taxon>Arthropoda</taxon>
        <taxon>Chelicerata</taxon>
        <taxon>Arachnida</taxon>
        <taxon>Araneae</taxon>
        <taxon>Araneomorphae</taxon>
        <taxon>Entelegynae</taxon>
        <taxon>Araneoidea</taxon>
        <taxon>Nephilidae</taxon>
        <taxon>Trichonephila</taxon>
    </lineage>
</organism>
<dbReference type="OrthoDB" id="5575at2759"/>
<keyword evidence="2" id="KW-1185">Reference proteome</keyword>
<keyword evidence="1" id="KW-0547">Nucleotide-binding</keyword>
<reference evidence="1" key="1">
    <citation type="submission" date="2020-07" db="EMBL/GenBank/DDBJ databases">
        <title>Multicomponent nature underlies the extraordinary mechanical properties of spider dragline silk.</title>
        <authorList>
            <person name="Kono N."/>
            <person name="Nakamura H."/>
            <person name="Mori M."/>
            <person name="Yoshida Y."/>
            <person name="Ohtoshi R."/>
            <person name="Malay A.D."/>
            <person name="Moran D.A.P."/>
            <person name="Tomita M."/>
            <person name="Numata K."/>
            <person name="Arakawa K."/>
        </authorList>
    </citation>
    <scope>NUCLEOTIDE SEQUENCE</scope>
</reference>
<dbReference type="GO" id="GO:0043138">
    <property type="term" value="F:3'-5' DNA helicase activity"/>
    <property type="evidence" value="ECO:0007669"/>
    <property type="project" value="UniProtKB-EC"/>
</dbReference>
<accession>A0A8X6GNB5</accession>
<comment type="caution">
    <text evidence="1">The sequence shown here is derived from an EMBL/GenBank/DDBJ whole genome shotgun (WGS) entry which is preliminary data.</text>
</comment>
<dbReference type="PANTHER" id="PTHR47835">
    <property type="entry name" value="HFM1, ATP DEPENDENT DNA HELICASE HOMOLOG"/>
    <property type="match status" value="1"/>
</dbReference>
<sequence>MAFPTNPAIPDITAGKIKGVTLSTILVNAGIASFESLGSTNPRELELSFVGKNECVVVYISIVLKNHKDLEERRTTSDNHGCTLLVGNADDDLILFKKIRDSQLLEMGQWSRKVDVPRAQRENQLHIHWISDSYGIFQFELPYFES</sequence>
<dbReference type="EMBL" id="BMAO01026192">
    <property type="protein sequence ID" value="GFR07678.1"/>
    <property type="molecule type" value="Genomic_DNA"/>
</dbReference>
<dbReference type="Proteomes" id="UP000887116">
    <property type="component" value="Unassembled WGS sequence"/>
</dbReference>
<dbReference type="InterPro" id="IPR052247">
    <property type="entry name" value="Meiotic_Crossover_Helicase"/>
</dbReference>
<name>A0A8X6GNB5_TRICU</name>
<proteinExistence type="predicted"/>
<keyword evidence="1" id="KW-0378">Hydrolase</keyword>
<dbReference type="PANTHER" id="PTHR47835:SF3">
    <property type="entry name" value="HELICASE FOR MEIOSIS 1"/>
    <property type="match status" value="1"/>
</dbReference>
<dbReference type="GO" id="GO:0016787">
    <property type="term" value="F:hydrolase activity"/>
    <property type="evidence" value="ECO:0007669"/>
    <property type="project" value="UniProtKB-KW"/>
</dbReference>
<protein>
    <submittedName>
        <fullName evidence="1">Probable ATP-dependent DNA helicase HFM1</fullName>
    </submittedName>
</protein>
<evidence type="ECO:0000313" key="1">
    <source>
        <dbReference type="EMBL" id="GFR07678.1"/>
    </source>
</evidence>